<comment type="similarity">
    <text evidence="2">Belongs to the ArsB family.</text>
</comment>
<keyword evidence="4" id="KW-0813">Transport</keyword>
<keyword evidence="13" id="KW-1185">Reference proteome</keyword>
<name>A0A2T0QZD6_9ACTN</name>
<evidence type="ECO:0000256" key="2">
    <source>
        <dbReference type="ARBA" id="ARBA00006433"/>
    </source>
</evidence>
<dbReference type="InterPro" id="IPR000802">
    <property type="entry name" value="Arsenical_pump_ArsB"/>
</dbReference>
<evidence type="ECO:0000256" key="4">
    <source>
        <dbReference type="ARBA" id="ARBA00022448"/>
    </source>
</evidence>
<evidence type="ECO:0000256" key="7">
    <source>
        <dbReference type="ARBA" id="ARBA00022849"/>
    </source>
</evidence>
<evidence type="ECO:0000313" key="13">
    <source>
        <dbReference type="Proteomes" id="UP000238083"/>
    </source>
</evidence>
<feature type="transmembrane region" description="Helical" evidence="10">
    <location>
        <begin position="356"/>
        <end position="378"/>
    </location>
</feature>
<dbReference type="OrthoDB" id="9774335at2"/>
<dbReference type="PANTHER" id="PTHR43302">
    <property type="entry name" value="TRANSPORTER ARSB-RELATED"/>
    <property type="match status" value="1"/>
</dbReference>
<evidence type="ECO:0000256" key="1">
    <source>
        <dbReference type="ARBA" id="ARBA00004651"/>
    </source>
</evidence>
<dbReference type="Proteomes" id="UP000238083">
    <property type="component" value="Unassembled WGS sequence"/>
</dbReference>
<dbReference type="GO" id="GO:0015105">
    <property type="term" value="F:arsenite transmembrane transporter activity"/>
    <property type="evidence" value="ECO:0007669"/>
    <property type="project" value="InterPro"/>
</dbReference>
<dbReference type="EMBL" id="PVZF01000012">
    <property type="protein sequence ID" value="PRY11862.1"/>
    <property type="molecule type" value="Genomic_DNA"/>
</dbReference>
<comment type="similarity">
    <text evidence="3">Belongs to the CitM (TC 2.A.11) transporter family.</text>
</comment>
<feature type="transmembrane region" description="Helical" evidence="10">
    <location>
        <begin position="243"/>
        <end position="261"/>
    </location>
</feature>
<feature type="transmembrane region" description="Helical" evidence="10">
    <location>
        <begin position="319"/>
        <end position="344"/>
    </location>
</feature>
<evidence type="ECO:0000259" key="11">
    <source>
        <dbReference type="Pfam" id="PF03600"/>
    </source>
</evidence>
<organism evidence="12 13">
    <name type="scientific">Kineococcus rhizosphaerae</name>
    <dbReference type="NCBI Taxonomy" id="559628"/>
    <lineage>
        <taxon>Bacteria</taxon>
        <taxon>Bacillati</taxon>
        <taxon>Actinomycetota</taxon>
        <taxon>Actinomycetes</taxon>
        <taxon>Kineosporiales</taxon>
        <taxon>Kineosporiaceae</taxon>
        <taxon>Kineococcus</taxon>
    </lineage>
</organism>
<keyword evidence="7" id="KW-0059">Arsenical resistance</keyword>
<dbReference type="AlphaFoldDB" id="A0A2T0QZD6"/>
<keyword evidence="5" id="KW-1003">Cell membrane</keyword>
<feature type="transmembrane region" description="Helical" evidence="10">
    <location>
        <begin position="69"/>
        <end position="88"/>
    </location>
</feature>
<feature type="domain" description="Citrate transporter-like" evidence="11">
    <location>
        <begin position="3"/>
        <end position="338"/>
    </location>
</feature>
<keyword evidence="6 10" id="KW-0812">Transmembrane</keyword>
<dbReference type="Pfam" id="PF03600">
    <property type="entry name" value="CitMHS"/>
    <property type="match status" value="1"/>
</dbReference>
<protein>
    <submittedName>
        <fullName evidence="12">Arsenite efflux membrane protein ArsB</fullName>
    </submittedName>
</protein>
<evidence type="ECO:0000256" key="3">
    <source>
        <dbReference type="ARBA" id="ARBA00009843"/>
    </source>
</evidence>
<proteinExistence type="inferred from homology"/>
<dbReference type="GO" id="GO:0005886">
    <property type="term" value="C:plasma membrane"/>
    <property type="evidence" value="ECO:0007669"/>
    <property type="project" value="UniProtKB-SubCell"/>
</dbReference>
<accession>A0A2T0QZD6</accession>
<keyword evidence="9 10" id="KW-0472">Membrane</keyword>
<feature type="transmembrane region" description="Helical" evidence="10">
    <location>
        <begin position="219"/>
        <end position="236"/>
    </location>
</feature>
<keyword evidence="8 10" id="KW-1133">Transmembrane helix</keyword>
<feature type="transmembrane region" description="Helical" evidence="10">
    <location>
        <begin position="155"/>
        <end position="175"/>
    </location>
</feature>
<evidence type="ECO:0000256" key="10">
    <source>
        <dbReference type="SAM" id="Phobius"/>
    </source>
</evidence>
<feature type="transmembrane region" description="Helical" evidence="10">
    <location>
        <begin position="36"/>
        <end position="57"/>
    </location>
</feature>
<comment type="caution">
    <text evidence="12">The sequence shown here is derived from an EMBL/GenBank/DDBJ whole genome shotgun (WGS) entry which is preliminary data.</text>
</comment>
<dbReference type="GO" id="GO:0046685">
    <property type="term" value="P:response to arsenic-containing substance"/>
    <property type="evidence" value="ECO:0007669"/>
    <property type="project" value="UniProtKB-KW"/>
</dbReference>
<evidence type="ECO:0000256" key="5">
    <source>
        <dbReference type="ARBA" id="ARBA00022475"/>
    </source>
</evidence>
<dbReference type="PANTHER" id="PTHR43302:SF5">
    <property type="entry name" value="TRANSPORTER ARSB-RELATED"/>
    <property type="match status" value="1"/>
</dbReference>
<evidence type="ECO:0000256" key="9">
    <source>
        <dbReference type="ARBA" id="ARBA00023136"/>
    </source>
</evidence>
<evidence type="ECO:0000256" key="6">
    <source>
        <dbReference type="ARBA" id="ARBA00022692"/>
    </source>
</evidence>
<evidence type="ECO:0000313" key="12">
    <source>
        <dbReference type="EMBL" id="PRY11862.1"/>
    </source>
</evidence>
<dbReference type="InterPro" id="IPR004680">
    <property type="entry name" value="Cit_transptr-like_dom"/>
</dbReference>
<dbReference type="PRINTS" id="PR00758">
    <property type="entry name" value="ARSENICPUMP"/>
</dbReference>
<sequence length="382" mass="39434">MWWVCGIAGVLVVVTGLLGGDDLAEVAGRAGPVLGFLVAVTVVAELADAAGVFDAAARLAARIGRGRTWLLWLLVVALGTLATVVLSLDTTAVLLTPVVLSLAAQLRLDPLPFAVTTVWLANTASLLLPVSNLTNLIGLNTLEGFGVRGTVGFSGLTWAPFLAGLLGAVVVLGLAHRRRLRGRYDPPPAAPQRDPVLFRTSAVVCALLAPAFVSGITPAIPAAVAAVVLVAVFAVRRREALRFGLLPWQTVVLVSGLFLVVEAAQVHGLEDLLRPLAGTGEGFGDHLRLAGTAALTANVADNLPAYLAVEPLAGSAARLVAVLIGVNLGPLVTPWASLATLLWLDRCRARGVTIALPRFALLGLVGVLVCVPAATAALQLTR</sequence>
<comment type="subcellular location">
    <subcellularLocation>
        <location evidence="1">Cell membrane</location>
        <topology evidence="1">Multi-pass membrane protein</topology>
    </subcellularLocation>
</comment>
<evidence type="ECO:0000256" key="8">
    <source>
        <dbReference type="ARBA" id="ARBA00022989"/>
    </source>
</evidence>
<reference evidence="12 13" key="1">
    <citation type="submission" date="2018-03" db="EMBL/GenBank/DDBJ databases">
        <title>Genomic Encyclopedia of Archaeal and Bacterial Type Strains, Phase II (KMG-II): from individual species to whole genera.</title>
        <authorList>
            <person name="Goeker M."/>
        </authorList>
    </citation>
    <scope>NUCLEOTIDE SEQUENCE [LARGE SCALE GENOMIC DNA]</scope>
    <source>
        <strain evidence="12 13">DSM 19711</strain>
    </source>
</reference>
<gene>
    <name evidence="12" type="ORF">CLV37_112162</name>
</gene>